<evidence type="ECO:0000256" key="2">
    <source>
        <dbReference type="ARBA" id="ARBA00022649"/>
    </source>
</evidence>
<keyword evidence="3" id="KW-0540">Nuclease</keyword>
<keyword evidence="2" id="KW-1277">Toxin-antitoxin system</keyword>
<dbReference type="Pfam" id="PF06769">
    <property type="entry name" value="YoeB_toxin"/>
    <property type="match status" value="1"/>
</dbReference>
<sequence length="94" mass="11059">MSYEIIFWNDSKRIKGVVEKWKKSNPKLYKKLKTILEDIALHPHTGLGHPESLASGDGTIYSRRISAHDRIIYQIREEENTIYIMKLEGHYDDK</sequence>
<evidence type="ECO:0000256" key="3">
    <source>
        <dbReference type="ARBA" id="ARBA00022722"/>
    </source>
</evidence>
<dbReference type="GO" id="GO:0004519">
    <property type="term" value="F:endonuclease activity"/>
    <property type="evidence" value="ECO:0007669"/>
    <property type="project" value="UniProtKB-KW"/>
</dbReference>
<dbReference type="InterPro" id="IPR035093">
    <property type="entry name" value="RelE/ParE_toxin_dom_sf"/>
</dbReference>
<accession>W2D224</accession>
<organism evidence="7 8">
    <name type="scientific">Tannerella sp. oral taxon BU063 isolate Cell 8/11</name>
    <dbReference type="NCBI Taxonomy" id="1411915"/>
    <lineage>
        <taxon>Bacteria</taxon>
        <taxon>Pseudomonadati</taxon>
        <taxon>Bacteroidota</taxon>
        <taxon>Bacteroidia</taxon>
        <taxon>Bacteroidales</taxon>
        <taxon>Tannerellaceae</taxon>
        <taxon>Tannerella</taxon>
    </lineage>
</organism>
<dbReference type="EMBL" id="AYYF01001059">
    <property type="protein sequence ID" value="ETK12841.1"/>
    <property type="molecule type" value="Genomic_DNA"/>
</dbReference>
<dbReference type="SUPFAM" id="SSF143011">
    <property type="entry name" value="RelE-like"/>
    <property type="match status" value="1"/>
</dbReference>
<name>W2D224_9BACT</name>
<dbReference type="Proteomes" id="UP000034980">
    <property type="component" value="Unassembled WGS sequence"/>
</dbReference>
<evidence type="ECO:0000256" key="1">
    <source>
        <dbReference type="ARBA" id="ARBA00008172"/>
    </source>
</evidence>
<keyword evidence="5" id="KW-0378">Hydrolase</keyword>
<comment type="similarity">
    <text evidence="1">Belongs to the YoeB family.</text>
</comment>
<keyword evidence="4" id="KW-0255">Endonuclease</keyword>
<dbReference type="InterPro" id="IPR009614">
    <property type="entry name" value="YoeB_toxin"/>
</dbReference>
<dbReference type="AlphaFoldDB" id="W2D224"/>
<dbReference type="PANTHER" id="PTHR38039:SF1">
    <property type="entry name" value="TOXIN YOEB"/>
    <property type="match status" value="1"/>
</dbReference>
<dbReference type="GO" id="GO:0016787">
    <property type="term" value="F:hydrolase activity"/>
    <property type="evidence" value="ECO:0007669"/>
    <property type="project" value="UniProtKB-KW"/>
</dbReference>
<dbReference type="NCBIfam" id="TIGR02116">
    <property type="entry name" value="toxin_Txe_YoeB"/>
    <property type="match status" value="1"/>
</dbReference>
<dbReference type="Gene3D" id="3.30.2310.20">
    <property type="entry name" value="RelE-like"/>
    <property type="match status" value="1"/>
</dbReference>
<gene>
    <name evidence="7" type="ORF">T235_06995</name>
</gene>
<comment type="caution">
    <text evidence="7">The sequence shown here is derived from an EMBL/GenBank/DDBJ whole genome shotgun (WGS) entry which is preliminary data.</text>
</comment>
<dbReference type="PANTHER" id="PTHR38039">
    <property type="entry name" value="TOXIN YOEB"/>
    <property type="match status" value="1"/>
</dbReference>
<evidence type="ECO:0000313" key="7">
    <source>
        <dbReference type="EMBL" id="ETK12841.1"/>
    </source>
</evidence>
<evidence type="ECO:0000256" key="4">
    <source>
        <dbReference type="ARBA" id="ARBA00022759"/>
    </source>
</evidence>
<dbReference type="GO" id="GO:0006401">
    <property type="term" value="P:RNA catabolic process"/>
    <property type="evidence" value="ECO:0007669"/>
    <property type="project" value="InterPro"/>
</dbReference>
<reference evidence="7 8" key="1">
    <citation type="submission" date="2013-11" db="EMBL/GenBank/DDBJ databases">
        <title>Single cell genomics of uncultured Tannerella BU063 (oral taxon 286).</title>
        <authorList>
            <person name="Beall C.J."/>
            <person name="Campbell A.G."/>
            <person name="Griffen A.L."/>
            <person name="Podar M."/>
            <person name="Leys E.J."/>
        </authorList>
    </citation>
    <scope>NUCLEOTIDE SEQUENCE [LARGE SCALE GENOMIC DNA]</scope>
    <source>
        <strain evidence="7">Cell 8/11</strain>
    </source>
</reference>
<protein>
    <recommendedName>
        <fullName evidence="6">Putative mRNA interferase YoeB</fullName>
    </recommendedName>
</protein>
<evidence type="ECO:0000256" key="5">
    <source>
        <dbReference type="ARBA" id="ARBA00022801"/>
    </source>
</evidence>
<evidence type="ECO:0000256" key="6">
    <source>
        <dbReference type="ARBA" id="ARBA00030388"/>
    </source>
</evidence>
<evidence type="ECO:0000313" key="8">
    <source>
        <dbReference type="Proteomes" id="UP000034980"/>
    </source>
</evidence>
<proteinExistence type="inferred from homology"/>
<dbReference type="PATRIC" id="fig|1411915.3.peg.533"/>